<dbReference type="PROSITE" id="PS50030">
    <property type="entry name" value="UBA"/>
    <property type="match status" value="1"/>
</dbReference>
<evidence type="ECO:0000259" key="2">
    <source>
        <dbReference type="PROSITE" id="PS50030"/>
    </source>
</evidence>
<evidence type="ECO:0000256" key="1">
    <source>
        <dbReference type="SAM" id="MobiDB-lite"/>
    </source>
</evidence>
<organism evidence="3 4">
    <name type="scientific">Zingiber officinale</name>
    <name type="common">Ginger</name>
    <name type="synonym">Amomum zingiber</name>
    <dbReference type="NCBI Taxonomy" id="94328"/>
    <lineage>
        <taxon>Eukaryota</taxon>
        <taxon>Viridiplantae</taxon>
        <taxon>Streptophyta</taxon>
        <taxon>Embryophyta</taxon>
        <taxon>Tracheophyta</taxon>
        <taxon>Spermatophyta</taxon>
        <taxon>Magnoliopsida</taxon>
        <taxon>Liliopsida</taxon>
        <taxon>Zingiberales</taxon>
        <taxon>Zingiberaceae</taxon>
        <taxon>Zingiber</taxon>
    </lineage>
</organism>
<sequence length="255" mass="29372">MAVPEVNKQMLEELESMGFPTVRAIRALHFSGNSTTEAAIDWLLEHENDRDIDEIPLVHVNVQIENGTSWMTPDEVRTRLERLRELARKNRDVEEQRLQREREKAERRRQLRSQPQDPAVAKHALSVQENKGSIHVKPTARAEHMRDCLRSLKKNHKNDGAGVQKAFATLAIYVRNVAKNPEEEKFRKIRLGNLNFQDRVGRLKGGMEFLELCGFEKVEGDKYLYLPRDKVDLTVLNAALSQLHSAMENPFFGVL</sequence>
<dbReference type="Pfam" id="PF22562">
    <property type="entry name" value="UBA_7"/>
    <property type="match status" value="1"/>
</dbReference>
<dbReference type="PANTHER" id="PTHR46713">
    <property type="entry name" value="F13M7.16 PROTEIN"/>
    <property type="match status" value="1"/>
</dbReference>
<dbReference type="PANTHER" id="PTHR46713:SF1">
    <property type="entry name" value="F13M7.16 PROTEIN"/>
    <property type="match status" value="1"/>
</dbReference>
<feature type="domain" description="UBA" evidence="2">
    <location>
        <begin position="5"/>
        <end position="46"/>
    </location>
</feature>
<dbReference type="Proteomes" id="UP000734854">
    <property type="component" value="Unassembled WGS sequence"/>
</dbReference>
<dbReference type="SUPFAM" id="SSF143503">
    <property type="entry name" value="PUG domain-like"/>
    <property type="match status" value="1"/>
</dbReference>
<dbReference type="Gene3D" id="1.10.8.10">
    <property type="entry name" value="DNA helicase RuvA subunit, C-terminal domain"/>
    <property type="match status" value="1"/>
</dbReference>
<keyword evidence="4" id="KW-1185">Reference proteome</keyword>
<dbReference type="InterPro" id="IPR018997">
    <property type="entry name" value="PUB_domain"/>
</dbReference>
<dbReference type="SMART" id="SM00165">
    <property type="entry name" value="UBA"/>
    <property type="match status" value="1"/>
</dbReference>
<dbReference type="Gene3D" id="1.20.58.2190">
    <property type="match status" value="1"/>
</dbReference>
<evidence type="ECO:0000313" key="3">
    <source>
        <dbReference type="EMBL" id="KAG6516899.1"/>
    </source>
</evidence>
<comment type="caution">
    <text evidence="3">The sequence shown here is derived from an EMBL/GenBank/DDBJ whole genome shotgun (WGS) entry which is preliminary data.</text>
</comment>
<dbReference type="AlphaFoldDB" id="A0A8J5H5D5"/>
<name>A0A8J5H5D5_ZINOF</name>
<reference evidence="3 4" key="1">
    <citation type="submission" date="2020-08" db="EMBL/GenBank/DDBJ databases">
        <title>Plant Genome Project.</title>
        <authorList>
            <person name="Zhang R.-G."/>
        </authorList>
    </citation>
    <scope>NUCLEOTIDE SEQUENCE [LARGE SCALE GENOMIC DNA]</scope>
    <source>
        <tissue evidence="3">Rhizome</tissue>
    </source>
</reference>
<feature type="compositionally biased region" description="Basic and acidic residues" evidence="1">
    <location>
        <begin position="91"/>
        <end position="108"/>
    </location>
</feature>
<dbReference type="InterPro" id="IPR036339">
    <property type="entry name" value="PUB-like_dom_sf"/>
</dbReference>
<dbReference type="CDD" id="cd14290">
    <property type="entry name" value="UBA_PUB_plant"/>
    <property type="match status" value="1"/>
</dbReference>
<dbReference type="Pfam" id="PF09409">
    <property type="entry name" value="PUB"/>
    <property type="match status" value="1"/>
</dbReference>
<feature type="region of interest" description="Disordered" evidence="1">
    <location>
        <begin position="91"/>
        <end position="128"/>
    </location>
</feature>
<dbReference type="EMBL" id="JACMSC010000006">
    <property type="protein sequence ID" value="KAG6516899.1"/>
    <property type="molecule type" value="Genomic_DNA"/>
</dbReference>
<proteinExistence type="predicted"/>
<gene>
    <name evidence="3" type="ORF">ZIOFF_020274</name>
</gene>
<dbReference type="InterPro" id="IPR009060">
    <property type="entry name" value="UBA-like_sf"/>
</dbReference>
<dbReference type="InterPro" id="IPR015940">
    <property type="entry name" value="UBA"/>
</dbReference>
<dbReference type="SMART" id="SM00580">
    <property type="entry name" value="PUG"/>
    <property type="match status" value="1"/>
</dbReference>
<accession>A0A8J5H5D5</accession>
<dbReference type="SUPFAM" id="SSF46934">
    <property type="entry name" value="UBA-like"/>
    <property type="match status" value="1"/>
</dbReference>
<protein>
    <recommendedName>
        <fullName evidence="2">UBA domain-containing protein</fullName>
    </recommendedName>
</protein>
<evidence type="ECO:0000313" key="4">
    <source>
        <dbReference type="Proteomes" id="UP000734854"/>
    </source>
</evidence>